<evidence type="ECO:0000313" key="4">
    <source>
        <dbReference type="EMBL" id="RGZ94595.1"/>
    </source>
</evidence>
<dbReference type="EMBL" id="QRXR01000006">
    <property type="protein sequence ID" value="RGU26647.1"/>
    <property type="molecule type" value="Genomic_DNA"/>
</dbReference>
<gene>
    <name evidence="4" type="ORF">DW967_03770</name>
    <name evidence="3" type="ORF">DW975_02175</name>
    <name evidence="2" type="ORF">DWW89_05050</name>
    <name evidence="1" type="ORF">DXD13_06500</name>
</gene>
<dbReference type="Proteomes" id="UP000283765">
    <property type="component" value="Unassembled WGS sequence"/>
</dbReference>
<name>A0A3E4M1W4_9FIRM</name>
<dbReference type="Proteomes" id="UP000283721">
    <property type="component" value="Unassembled WGS sequence"/>
</dbReference>
<evidence type="ECO:0000313" key="5">
    <source>
        <dbReference type="Proteomes" id="UP000261052"/>
    </source>
</evidence>
<dbReference type="AlphaFoldDB" id="A0A3E4M1W4"/>
<protein>
    <submittedName>
        <fullName evidence="1">Uncharacterized protein</fullName>
    </submittedName>
</protein>
<evidence type="ECO:0000313" key="3">
    <source>
        <dbReference type="EMBL" id="RGZ76635.1"/>
    </source>
</evidence>
<dbReference type="EMBL" id="QSES01000005">
    <property type="protein sequence ID" value="RGZ94595.1"/>
    <property type="molecule type" value="Genomic_DNA"/>
</dbReference>
<proteinExistence type="predicted"/>
<comment type="caution">
    <text evidence="1">The sequence shown here is derived from an EMBL/GenBank/DDBJ whole genome shotgun (WGS) entry which is preliminary data.</text>
</comment>
<accession>A0A3E4M1W4</accession>
<reference evidence="5 6" key="1">
    <citation type="submission" date="2018-08" db="EMBL/GenBank/DDBJ databases">
        <title>A genome reference for cultivated species of the human gut microbiota.</title>
        <authorList>
            <person name="Zou Y."/>
            <person name="Xue W."/>
            <person name="Luo G."/>
        </authorList>
    </citation>
    <scope>NUCLEOTIDE SEQUENCE [LARGE SCALE GENOMIC DNA]</scope>
    <source>
        <strain evidence="2 8">AF17-27</strain>
        <strain evidence="4 7">AM47-6BH</strain>
        <strain evidence="3 6">AM48-7</strain>
        <strain evidence="1 5">TF11-15AC</strain>
    </source>
</reference>
<evidence type="ECO:0000313" key="8">
    <source>
        <dbReference type="Proteomes" id="UP000283765"/>
    </source>
</evidence>
<dbReference type="EMBL" id="QSEN01000002">
    <property type="protein sequence ID" value="RGZ76635.1"/>
    <property type="molecule type" value="Genomic_DNA"/>
</dbReference>
<evidence type="ECO:0000313" key="2">
    <source>
        <dbReference type="EMBL" id="RGU26647.1"/>
    </source>
</evidence>
<dbReference type="Proteomes" id="UP000261052">
    <property type="component" value="Unassembled WGS sequence"/>
</dbReference>
<sequence length="76" mass="9084">MCSEEKYELPRGSINAVNENKWQITKHYPKKIPWLISYFSEEYTAYYPGTTQHKKCETVINKNNLNERNLNICTIR</sequence>
<evidence type="ECO:0000313" key="7">
    <source>
        <dbReference type="Proteomes" id="UP000283721"/>
    </source>
</evidence>
<evidence type="ECO:0000313" key="6">
    <source>
        <dbReference type="Proteomes" id="UP000283431"/>
    </source>
</evidence>
<dbReference type="Proteomes" id="UP000283431">
    <property type="component" value="Unassembled WGS sequence"/>
</dbReference>
<organism evidence="1 5">
    <name type="scientific">Agathobacter rectalis</name>
    <dbReference type="NCBI Taxonomy" id="39491"/>
    <lineage>
        <taxon>Bacteria</taxon>
        <taxon>Bacillati</taxon>
        <taxon>Bacillota</taxon>
        <taxon>Clostridia</taxon>
        <taxon>Lachnospirales</taxon>
        <taxon>Lachnospiraceae</taxon>
        <taxon>Agathobacter</taxon>
    </lineage>
</organism>
<dbReference type="EMBL" id="QSQP01000006">
    <property type="protein sequence ID" value="RGK43624.1"/>
    <property type="molecule type" value="Genomic_DNA"/>
</dbReference>
<evidence type="ECO:0000313" key="1">
    <source>
        <dbReference type="EMBL" id="RGK43624.1"/>
    </source>
</evidence>